<dbReference type="Proteomes" id="UP000218231">
    <property type="component" value="Unassembled WGS sequence"/>
</dbReference>
<sequence>MLARKQLERAAGGQVERRLPGLTRPTPGPGADTAAIGLDATGGGSGEVRSRVERSRRFEVTAIGIEHREAVVARAVVVHLLVLGAHGQHRVVGDVPLHHAVGYLALQRLPVDMALAVGGRGDETPAHVAALRQFAGQVQLGTVAVPGARLEG</sequence>
<feature type="region of interest" description="Disordered" evidence="1">
    <location>
        <begin position="1"/>
        <end position="47"/>
    </location>
</feature>
<evidence type="ECO:0000256" key="1">
    <source>
        <dbReference type="SAM" id="MobiDB-lite"/>
    </source>
</evidence>
<organism evidence="2 3">
    <name type="scientific">Diploscapter pachys</name>
    <dbReference type="NCBI Taxonomy" id="2018661"/>
    <lineage>
        <taxon>Eukaryota</taxon>
        <taxon>Metazoa</taxon>
        <taxon>Ecdysozoa</taxon>
        <taxon>Nematoda</taxon>
        <taxon>Chromadorea</taxon>
        <taxon>Rhabditida</taxon>
        <taxon>Rhabditina</taxon>
        <taxon>Rhabditomorpha</taxon>
        <taxon>Rhabditoidea</taxon>
        <taxon>Rhabditidae</taxon>
        <taxon>Diploscapter</taxon>
    </lineage>
</organism>
<evidence type="ECO:0000313" key="2">
    <source>
        <dbReference type="EMBL" id="PAV73165.1"/>
    </source>
</evidence>
<accession>A0A2A2KGW1</accession>
<comment type="caution">
    <text evidence="2">The sequence shown here is derived from an EMBL/GenBank/DDBJ whole genome shotgun (WGS) entry which is preliminary data.</text>
</comment>
<protein>
    <submittedName>
        <fullName evidence="2">Uncharacterized protein</fullName>
    </submittedName>
</protein>
<reference evidence="2 3" key="1">
    <citation type="journal article" date="2017" name="Curr. Biol.">
        <title>Genome architecture and evolution of a unichromosomal asexual nematode.</title>
        <authorList>
            <person name="Fradin H."/>
            <person name="Zegar C."/>
            <person name="Gutwein M."/>
            <person name="Lucas J."/>
            <person name="Kovtun M."/>
            <person name="Corcoran D."/>
            <person name="Baugh L.R."/>
            <person name="Kiontke K."/>
            <person name="Gunsalus K."/>
            <person name="Fitch D.H."/>
            <person name="Piano F."/>
        </authorList>
    </citation>
    <scope>NUCLEOTIDE SEQUENCE [LARGE SCALE GENOMIC DNA]</scope>
    <source>
        <strain evidence="2">PF1309</strain>
    </source>
</reference>
<dbReference type="AlphaFoldDB" id="A0A2A2KGW1"/>
<evidence type="ECO:0000313" key="3">
    <source>
        <dbReference type="Proteomes" id="UP000218231"/>
    </source>
</evidence>
<name>A0A2A2KGW1_9BILA</name>
<keyword evidence="3" id="KW-1185">Reference proteome</keyword>
<proteinExistence type="predicted"/>
<dbReference type="EMBL" id="LIAE01008641">
    <property type="protein sequence ID" value="PAV73165.1"/>
    <property type="molecule type" value="Genomic_DNA"/>
</dbReference>
<gene>
    <name evidence="2" type="ORF">WR25_00004</name>
</gene>